<dbReference type="Pfam" id="PF05035">
    <property type="entry name" value="DGOK"/>
    <property type="match status" value="1"/>
</dbReference>
<dbReference type="InterPro" id="IPR042258">
    <property type="entry name" value="DGOK_N"/>
</dbReference>
<dbReference type="EMBL" id="CP076129">
    <property type="protein sequence ID" value="QWG09440.1"/>
    <property type="molecule type" value="Genomic_DNA"/>
</dbReference>
<reference evidence="1 2" key="1">
    <citation type="submission" date="2021-05" db="EMBL/GenBank/DDBJ databases">
        <title>Comparative genomic studies on the polysaccharide-degrading batcterial strains of the Flammeovirga genus.</title>
        <authorList>
            <person name="Zewei F."/>
            <person name="Zheng Z."/>
            <person name="Yu L."/>
            <person name="Ruyue G."/>
            <person name="Yanhong M."/>
            <person name="Yuanyuan C."/>
            <person name="Jingyan G."/>
            <person name="Wenjun H."/>
        </authorList>
    </citation>
    <scope>NUCLEOTIDE SEQUENCE [LARGE SCALE GENOMIC DNA]</scope>
    <source>
        <strain evidence="1 2">YS10</strain>
    </source>
</reference>
<evidence type="ECO:0000313" key="2">
    <source>
        <dbReference type="Proteomes" id="UP000682802"/>
    </source>
</evidence>
<dbReference type="RefSeq" id="WP_144076113.1">
    <property type="nucleotide sequence ID" value="NZ_CP076129.1"/>
</dbReference>
<gene>
    <name evidence="1" type="ORF">KM029_22800</name>
</gene>
<evidence type="ECO:0000313" key="1">
    <source>
        <dbReference type="EMBL" id="QWG09440.1"/>
    </source>
</evidence>
<dbReference type="Gene3D" id="3.30.420.300">
    <property type="entry name" value="2-keto-3-deoxy-galactonokinase, substrate binding domain"/>
    <property type="match status" value="1"/>
</dbReference>
<accession>A0ABX8H2R0</accession>
<keyword evidence="2" id="KW-1185">Reference proteome</keyword>
<name>A0ABX8H2R0_9BACT</name>
<organism evidence="1 2">
    <name type="scientific">Flammeovirga kamogawensis</name>
    <dbReference type="NCBI Taxonomy" id="373891"/>
    <lineage>
        <taxon>Bacteria</taxon>
        <taxon>Pseudomonadati</taxon>
        <taxon>Bacteroidota</taxon>
        <taxon>Cytophagia</taxon>
        <taxon>Cytophagales</taxon>
        <taxon>Flammeovirgaceae</taxon>
        <taxon>Flammeovirga</taxon>
    </lineage>
</organism>
<proteinExistence type="predicted"/>
<protein>
    <submittedName>
        <fullName evidence="1">2-dehydro-3-deoxygalactonokinase</fullName>
    </submittedName>
</protein>
<dbReference type="InterPro" id="IPR007729">
    <property type="entry name" value="DGOK"/>
</dbReference>
<dbReference type="InterPro" id="IPR042257">
    <property type="entry name" value="DGOK_C"/>
</dbReference>
<dbReference type="Proteomes" id="UP000682802">
    <property type="component" value="Chromosome 2"/>
</dbReference>
<dbReference type="Gene3D" id="3.30.420.310">
    <property type="entry name" value="2-keto-3-deoxy-galactonokinase, C-terminal domain"/>
    <property type="match status" value="1"/>
</dbReference>
<sequence>MSLPEKFISCDWGTSNFRLRLIKTDTLEVLDEHKTDKGVKKLYSEFQSQKRLNQDRFFSDYLTEQLKEVTSLDGENVVVASGMASSSIGMRELGYSAMPFDAYGKNLFSRSISLSKKLQILLVSGAKTKEDVMRGEEIQAVGLSEFLPIEKAGVLLLPGTHSKHLHYEKASYDDFKTFMTGELFEIISSQSILKSSLEKTDYSKKFEKAFIEGVKKGASGFTASLFSIRAKDLMKNATKQENYFFLSGLLIGDELAYLSNDDSTISVAANGTLGDLYKLALEEILDDNSRLNFIEEEVLEKALLIGQRKILESYEK</sequence>